<evidence type="ECO:0000259" key="1">
    <source>
        <dbReference type="Pfam" id="PF19480"/>
    </source>
</evidence>
<accession>A0A6C2URA6</accession>
<feature type="domain" description="Cupin fold metalloprotein WbuC cupin" evidence="1">
    <location>
        <begin position="20"/>
        <end position="101"/>
    </location>
</feature>
<dbReference type="InterPro" id="IPR027565">
    <property type="entry name" value="Cupin_WbuC"/>
</dbReference>
<dbReference type="Pfam" id="PF19480">
    <property type="entry name" value="DUF6016"/>
    <property type="match status" value="1"/>
</dbReference>
<name>A0A6C2URA6_9BACT</name>
<dbReference type="InterPro" id="IPR011051">
    <property type="entry name" value="RmlC_Cupin_sf"/>
</dbReference>
<proteinExistence type="predicted"/>
<dbReference type="Gene3D" id="2.60.120.10">
    <property type="entry name" value="Jelly Rolls"/>
    <property type="match status" value="1"/>
</dbReference>
<dbReference type="NCBIfam" id="TIGR04366">
    <property type="entry name" value="cupin_WbuC"/>
    <property type="match status" value="1"/>
</dbReference>
<evidence type="ECO:0000313" key="2">
    <source>
        <dbReference type="EMBL" id="VGO22483.1"/>
    </source>
</evidence>
<evidence type="ECO:0000313" key="3">
    <source>
        <dbReference type="Proteomes" id="UP000346198"/>
    </source>
</evidence>
<dbReference type="InterPro" id="IPR046058">
    <property type="entry name" value="WbuC_cupin"/>
</dbReference>
<dbReference type="RefSeq" id="WP_136063857.1">
    <property type="nucleotide sequence ID" value="NZ_CAAHFH010000002.1"/>
</dbReference>
<dbReference type="AlphaFoldDB" id="A0A6C2URA6"/>
<sequence length="169" mass="18444">MPETNYPTALFPPANAVVAVDEAMLSQGKAASRESPRGRIIQPLHKQDGDVLQRMLNFIQPGSYIRPHRHRPDRAESIIVVSGTLLYLTFNNDGAVDQALKLKAGSTQFGVDTDGGIWHCFMALEADTVLFEVKPGPYDAAGDKAFAPWAPEEDSPEAEAYLEGLIDGY</sequence>
<gene>
    <name evidence="2" type="ORF">SCARR_04566</name>
</gene>
<dbReference type="SUPFAM" id="SSF51182">
    <property type="entry name" value="RmlC-like cupins"/>
    <property type="match status" value="1"/>
</dbReference>
<dbReference type="CDD" id="cd07005">
    <property type="entry name" value="cupin_WbuC-like"/>
    <property type="match status" value="1"/>
</dbReference>
<reference evidence="2 3" key="1">
    <citation type="submission" date="2019-04" db="EMBL/GenBank/DDBJ databases">
        <authorList>
            <person name="Van Vliet M D."/>
        </authorList>
    </citation>
    <scope>NUCLEOTIDE SEQUENCE [LARGE SCALE GENOMIC DNA]</scope>
    <source>
        <strain evidence="2 3">F21</strain>
    </source>
</reference>
<dbReference type="Proteomes" id="UP000346198">
    <property type="component" value="Unassembled WGS sequence"/>
</dbReference>
<protein>
    <recommendedName>
        <fullName evidence="1">Cupin fold metalloprotein WbuC cupin domain-containing protein</fullName>
    </recommendedName>
</protein>
<keyword evidence="3" id="KW-1185">Reference proteome</keyword>
<dbReference type="InterPro" id="IPR014710">
    <property type="entry name" value="RmlC-like_jellyroll"/>
</dbReference>
<organism evidence="2 3">
    <name type="scientific">Pontiella sulfatireligans</name>
    <dbReference type="NCBI Taxonomy" id="2750658"/>
    <lineage>
        <taxon>Bacteria</taxon>
        <taxon>Pseudomonadati</taxon>
        <taxon>Kiritimatiellota</taxon>
        <taxon>Kiritimatiellia</taxon>
        <taxon>Kiritimatiellales</taxon>
        <taxon>Pontiellaceae</taxon>
        <taxon>Pontiella</taxon>
    </lineage>
</organism>
<dbReference type="EMBL" id="CAAHFH010000002">
    <property type="protein sequence ID" value="VGO22483.1"/>
    <property type="molecule type" value="Genomic_DNA"/>
</dbReference>